<dbReference type="AlphaFoldDB" id="A0A518HCB8"/>
<dbReference type="GO" id="GO:0051536">
    <property type="term" value="F:iron-sulfur cluster binding"/>
    <property type="evidence" value="ECO:0007669"/>
    <property type="project" value="UniProtKB-KW"/>
</dbReference>
<keyword evidence="3" id="KW-0479">Metal-binding</keyword>
<dbReference type="OrthoDB" id="9767256at2"/>
<dbReference type="PROSITE" id="PS51387">
    <property type="entry name" value="FAD_PCMH"/>
    <property type="match status" value="1"/>
</dbReference>
<dbReference type="GO" id="GO:0008720">
    <property type="term" value="F:D-lactate dehydrogenase (NAD+) activity"/>
    <property type="evidence" value="ECO:0007669"/>
    <property type="project" value="TreeGrafter"/>
</dbReference>
<keyword evidence="2" id="KW-0285">Flavoprotein</keyword>
<keyword evidence="4" id="KW-0274">FAD</keyword>
<evidence type="ECO:0000256" key="1">
    <source>
        <dbReference type="ARBA" id="ARBA00001974"/>
    </source>
</evidence>
<name>A0A518HCB8_9BACT</name>
<dbReference type="Pfam" id="PF02754">
    <property type="entry name" value="CCG"/>
    <property type="match status" value="1"/>
</dbReference>
<dbReference type="PANTHER" id="PTHR11748">
    <property type="entry name" value="D-LACTATE DEHYDROGENASE"/>
    <property type="match status" value="1"/>
</dbReference>
<dbReference type="SUPFAM" id="SSF56176">
    <property type="entry name" value="FAD-binding/transporter-associated domain-like"/>
    <property type="match status" value="1"/>
</dbReference>
<comment type="cofactor">
    <cofactor evidence="1">
        <name>FAD</name>
        <dbReference type="ChEBI" id="CHEBI:57692"/>
    </cofactor>
</comment>
<dbReference type="SUPFAM" id="SSF55103">
    <property type="entry name" value="FAD-linked oxidases, C-terminal domain"/>
    <property type="match status" value="1"/>
</dbReference>
<evidence type="ECO:0000256" key="3">
    <source>
        <dbReference type="ARBA" id="ARBA00022723"/>
    </source>
</evidence>
<keyword evidence="6" id="KW-0408">Iron</keyword>
<dbReference type="GO" id="GO:0004458">
    <property type="term" value="F:D-lactate dehydrogenase (cytochrome) activity"/>
    <property type="evidence" value="ECO:0007669"/>
    <property type="project" value="TreeGrafter"/>
</dbReference>
<dbReference type="InterPro" id="IPR036318">
    <property type="entry name" value="FAD-bd_PCMH-like_sf"/>
</dbReference>
<sequence precursor="true">MSSRNAAGHPAGARTRIAPARSIDRLRGRLADATRAEIRFDRGSRGLYATDASLYQIMPVGVVVPRTVEDVAATVRVAAEEGVPIIPRGGATSLSGQAIGAGIVLDASKHLTRIGTVDRDRMTVRVQPGVVLGRLNAELKPLGLMFAPDVSTTDRATLGGMIGNNSAGARSLRFGKTVDSVRSLDVVLADGSTATLGPLGPAELAAACALDGIVGRTHRTVRDLVRDHEDAIRRHFPHLLRRVSGYNLDEFVPGLPVRAPQAPDDPWAFNLAKLVVGSEGTLAVVTGAELKLVPAPEHQGLVVLSFATIPAALDRLQEMLETGPVAVEMVDRAIMDLAAKNPEYAKSLGFAAGHPEAVLAAQFYADSHDELVEKTADLARRFSGAPGVLGIRTTLQDAARDDFWKVRKAGLSLLMGMVGDPKPVAFVEDTAVPVERLPAFYDRFRAIVDRHGTVASCYGHADVGCLHIRPVLNMKAQEDVDKLRSIAAEVSDLVLEFGGSMSGEHGDGLARSRWNRKLFGDEIYGAFRSIKDAFDPHDLMNPGKVVAEPDPGVDLRFGASYRTPLEPRQTAFDFSDQGGFARAVELCSGVGACRKTGTGTMCPSYMVTLDEDHSTRGRANLMRLVMSGALPSEGMVSADLERALDLCLQCKACKTECPSNVDMSRLKSEYLHQKYRTRSIPLGSLLVAHVHRLNAIGSATAPLSNALAKWSPVRWLMEQIAGFDRRRVVPEFDRDHLRRWFRRHRPDPRAGSRGRVILLDDCFTTYNQPAVGRAAVSVLEASGYSVELAGLPCCGRPAISKGLLDLAGHWARQNVAKLAADARDGVPILGCEPSCILTLADEYRALRLGPDADAVADASMMIDRFLADPGRVPDLPLRPRPGRVLLHGHCQQKATVGTADTVAALRLIPGLEVATLDSGCCGMAGSFGYELGHYDVSVALAERVLLPAARAEPDAPLLAPGFSCRSQVHGLEGIDALHPIELIAAQLDAAAPTAQAPRAEATR</sequence>
<dbReference type="InterPro" id="IPR006094">
    <property type="entry name" value="Oxid_FAD_bind_N"/>
</dbReference>
<dbReference type="InterPro" id="IPR016167">
    <property type="entry name" value="FAD-bd_PCMH_sub1"/>
</dbReference>
<keyword evidence="5" id="KW-0560">Oxidoreductase</keyword>
<dbReference type="Gene3D" id="3.30.465.10">
    <property type="match status" value="1"/>
</dbReference>
<dbReference type="Gene3D" id="3.30.70.2740">
    <property type="match status" value="1"/>
</dbReference>
<dbReference type="Pfam" id="PF13183">
    <property type="entry name" value="Fer4_8"/>
    <property type="match status" value="1"/>
</dbReference>
<dbReference type="InterPro" id="IPR017896">
    <property type="entry name" value="4Fe4S_Fe-S-bd"/>
</dbReference>
<dbReference type="Pfam" id="PF02913">
    <property type="entry name" value="FAD-oxidase_C"/>
    <property type="match status" value="1"/>
</dbReference>
<dbReference type="InterPro" id="IPR004113">
    <property type="entry name" value="FAD-bd_oxidored_4_C"/>
</dbReference>
<gene>
    <name evidence="9" type="primary">glpC_3</name>
    <name evidence="9" type="ORF">ElP_64590</name>
</gene>
<dbReference type="GO" id="GO:0071949">
    <property type="term" value="F:FAD binding"/>
    <property type="evidence" value="ECO:0007669"/>
    <property type="project" value="InterPro"/>
</dbReference>
<dbReference type="InterPro" id="IPR004017">
    <property type="entry name" value="Cys_rich_dom"/>
</dbReference>
<evidence type="ECO:0000256" key="4">
    <source>
        <dbReference type="ARBA" id="ARBA00022827"/>
    </source>
</evidence>
<protein>
    <submittedName>
        <fullName evidence="9">Anaerobic glycerol-3-phosphate dehydrogenase subunit C</fullName>
    </submittedName>
</protein>
<dbReference type="GO" id="GO:0046872">
    <property type="term" value="F:metal ion binding"/>
    <property type="evidence" value="ECO:0007669"/>
    <property type="project" value="UniProtKB-KW"/>
</dbReference>
<evidence type="ECO:0000313" key="10">
    <source>
        <dbReference type="Proteomes" id="UP000317835"/>
    </source>
</evidence>
<dbReference type="Gene3D" id="1.10.45.10">
    <property type="entry name" value="Vanillyl-alcohol Oxidase, Chain A, domain 4"/>
    <property type="match status" value="1"/>
</dbReference>
<dbReference type="GO" id="GO:1903457">
    <property type="term" value="P:lactate catabolic process"/>
    <property type="evidence" value="ECO:0007669"/>
    <property type="project" value="TreeGrafter"/>
</dbReference>
<dbReference type="InterPro" id="IPR017900">
    <property type="entry name" value="4Fe4S_Fe_S_CS"/>
</dbReference>
<proteinExistence type="predicted"/>
<evidence type="ECO:0000256" key="5">
    <source>
        <dbReference type="ARBA" id="ARBA00023002"/>
    </source>
</evidence>
<dbReference type="SUPFAM" id="SSF46548">
    <property type="entry name" value="alpha-helical ferredoxin"/>
    <property type="match status" value="1"/>
</dbReference>
<dbReference type="InterPro" id="IPR016169">
    <property type="entry name" value="FAD-bd_PCMH_sub2"/>
</dbReference>
<dbReference type="Pfam" id="PF01565">
    <property type="entry name" value="FAD_binding_4"/>
    <property type="match status" value="1"/>
</dbReference>
<dbReference type="EMBL" id="CP036426">
    <property type="protein sequence ID" value="QDV38504.1"/>
    <property type="molecule type" value="Genomic_DNA"/>
</dbReference>
<reference evidence="9 10" key="1">
    <citation type="submission" date="2019-02" db="EMBL/GenBank/DDBJ databases">
        <title>Deep-cultivation of Planctomycetes and their phenomic and genomic characterization uncovers novel biology.</title>
        <authorList>
            <person name="Wiegand S."/>
            <person name="Jogler M."/>
            <person name="Boedeker C."/>
            <person name="Pinto D."/>
            <person name="Vollmers J."/>
            <person name="Rivas-Marin E."/>
            <person name="Kohn T."/>
            <person name="Peeters S.H."/>
            <person name="Heuer A."/>
            <person name="Rast P."/>
            <person name="Oberbeckmann S."/>
            <person name="Bunk B."/>
            <person name="Jeske O."/>
            <person name="Meyerdierks A."/>
            <person name="Storesund J.E."/>
            <person name="Kallscheuer N."/>
            <person name="Luecker S."/>
            <person name="Lage O.M."/>
            <person name="Pohl T."/>
            <person name="Merkel B.J."/>
            <person name="Hornburger P."/>
            <person name="Mueller R.-W."/>
            <person name="Bruemmer F."/>
            <person name="Labrenz M."/>
            <person name="Spormann A.M."/>
            <person name="Op den Camp H."/>
            <person name="Overmann J."/>
            <person name="Amann R."/>
            <person name="Jetten M.S.M."/>
            <person name="Mascher T."/>
            <person name="Medema M.H."/>
            <person name="Devos D.P."/>
            <person name="Kaster A.-K."/>
            <person name="Ovreas L."/>
            <person name="Rohde M."/>
            <person name="Galperin M.Y."/>
            <person name="Jogler C."/>
        </authorList>
    </citation>
    <scope>NUCLEOTIDE SEQUENCE [LARGE SCALE GENOMIC DNA]</scope>
    <source>
        <strain evidence="9 10">ElP</strain>
    </source>
</reference>
<keyword evidence="7" id="KW-0411">Iron-sulfur</keyword>
<evidence type="ECO:0000259" key="8">
    <source>
        <dbReference type="PROSITE" id="PS51387"/>
    </source>
</evidence>
<dbReference type="Gene3D" id="3.30.43.10">
    <property type="entry name" value="Uridine Diphospho-n-acetylenolpyruvylglucosamine Reductase, domain 2"/>
    <property type="match status" value="1"/>
</dbReference>
<dbReference type="InterPro" id="IPR016171">
    <property type="entry name" value="Vanillyl_alc_oxidase_C-sub2"/>
</dbReference>
<keyword evidence="10" id="KW-1185">Reference proteome</keyword>
<dbReference type="InterPro" id="IPR009051">
    <property type="entry name" value="Helical_ferredxn"/>
</dbReference>
<feature type="domain" description="FAD-binding PCMH-type" evidence="8">
    <location>
        <begin position="55"/>
        <end position="295"/>
    </location>
</feature>
<dbReference type="KEGG" id="tpla:ElP_64590"/>
<evidence type="ECO:0000256" key="7">
    <source>
        <dbReference type="ARBA" id="ARBA00023014"/>
    </source>
</evidence>
<dbReference type="RefSeq" id="WP_145277038.1">
    <property type="nucleotide sequence ID" value="NZ_CP036426.1"/>
</dbReference>
<evidence type="ECO:0000256" key="2">
    <source>
        <dbReference type="ARBA" id="ARBA00022630"/>
    </source>
</evidence>
<organism evidence="9 10">
    <name type="scientific">Tautonia plasticadhaerens</name>
    <dbReference type="NCBI Taxonomy" id="2527974"/>
    <lineage>
        <taxon>Bacteria</taxon>
        <taxon>Pseudomonadati</taxon>
        <taxon>Planctomycetota</taxon>
        <taxon>Planctomycetia</taxon>
        <taxon>Isosphaerales</taxon>
        <taxon>Isosphaeraceae</taxon>
        <taxon>Tautonia</taxon>
    </lineage>
</organism>
<dbReference type="InterPro" id="IPR016164">
    <property type="entry name" value="FAD-linked_Oxase-like_C"/>
</dbReference>
<accession>A0A518HCB8</accession>
<evidence type="ECO:0000313" key="9">
    <source>
        <dbReference type="EMBL" id="QDV38504.1"/>
    </source>
</evidence>
<evidence type="ECO:0000256" key="6">
    <source>
        <dbReference type="ARBA" id="ARBA00023004"/>
    </source>
</evidence>
<dbReference type="PANTHER" id="PTHR11748:SF119">
    <property type="entry name" value="D-2-HYDROXYGLUTARATE DEHYDROGENASE"/>
    <property type="match status" value="1"/>
</dbReference>
<dbReference type="PROSITE" id="PS00198">
    <property type="entry name" value="4FE4S_FER_1"/>
    <property type="match status" value="1"/>
</dbReference>
<dbReference type="Proteomes" id="UP000317835">
    <property type="component" value="Chromosome"/>
</dbReference>
<dbReference type="InterPro" id="IPR016166">
    <property type="entry name" value="FAD-bd_PCMH"/>
</dbReference>
<dbReference type="Gene3D" id="1.10.1060.10">
    <property type="entry name" value="Alpha-helical ferredoxin"/>
    <property type="match status" value="1"/>
</dbReference>